<dbReference type="PANTHER" id="PTHR45860:SF1">
    <property type="entry name" value="TRANSLATION INITIATION FACTOR EIF-2B SUBUNIT ALPHA"/>
    <property type="match status" value="1"/>
</dbReference>
<evidence type="ECO:0000256" key="2">
    <source>
        <dbReference type="ARBA" id="ARBA00007251"/>
    </source>
</evidence>
<keyword evidence="11" id="KW-1185">Reference proteome</keyword>
<evidence type="ECO:0000313" key="11">
    <source>
        <dbReference type="Proteomes" id="UP001230188"/>
    </source>
</evidence>
<organism evidence="10 11">
    <name type="scientific">Chrysophaeum taylorii</name>
    <dbReference type="NCBI Taxonomy" id="2483200"/>
    <lineage>
        <taxon>Eukaryota</taxon>
        <taxon>Sar</taxon>
        <taxon>Stramenopiles</taxon>
        <taxon>Ochrophyta</taxon>
        <taxon>Pelagophyceae</taxon>
        <taxon>Pelagomonadales</taxon>
        <taxon>Pelagomonadaceae</taxon>
        <taxon>Chrysophaeum</taxon>
    </lineage>
</organism>
<evidence type="ECO:0000256" key="4">
    <source>
        <dbReference type="ARBA" id="ARBA00022540"/>
    </source>
</evidence>
<dbReference type="InterPro" id="IPR037171">
    <property type="entry name" value="NagB/RpiA_transferase-like"/>
</dbReference>
<keyword evidence="3" id="KW-0963">Cytoplasm</keyword>
<dbReference type="InterPro" id="IPR051501">
    <property type="entry name" value="eIF2B_alpha/beta/delta"/>
</dbReference>
<proteinExistence type="inferred from homology"/>
<dbReference type="InterPro" id="IPR042528">
    <property type="entry name" value="elF-2B_alpha_N"/>
</dbReference>
<evidence type="ECO:0000256" key="7">
    <source>
        <dbReference type="ARBA" id="ARBA00044236"/>
    </source>
</evidence>
<accession>A0AAD7UDK2</accession>
<comment type="subcellular location">
    <subcellularLocation>
        <location evidence="1">Cytoplasm</location>
        <location evidence="1">Cytosol</location>
    </subcellularLocation>
</comment>
<dbReference type="InterPro" id="IPR042529">
    <property type="entry name" value="IF_2B-like_C"/>
</dbReference>
<protein>
    <recommendedName>
        <fullName evidence="6">Translation initiation factor eIF2B subunit alpha</fullName>
    </recommendedName>
    <alternativeName>
        <fullName evidence="7">eIF2B GDP-GTP exchange factor subunit alpha</fullName>
    </alternativeName>
</protein>
<dbReference type="InterPro" id="IPR000649">
    <property type="entry name" value="IF-2B-related"/>
</dbReference>
<dbReference type="Pfam" id="PF01008">
    <property type="entry name" value="IF-2B"/>
    <property type="match status" value="1"/>
</dbReference>
<comment type="caution">
    <text evidence="10">The sequence shown here is derived from an EMBL/GenBank/DDBJ whole genome shotgun (WGS) entry which is preliminary data.</text>
</comment>
<keyword evidence="4" id="KW-0396">Initiation factor</keyword>
<gene>
    <name evidence="10" type="ORF">CTAYLR_004587</name>
</gene>
<name>A0AAD7UDK2_9STRA</name>
<evidence type="ECO:0000256" key="9">
    <source>
        <dbReference type="RuleBase" id="RU003814"/>
    </source>
</evidence>
<dbReference type="GO" id="GO:0005829">
    <property type="term" value="C:cytosol"/>
    <property type="evidence" value="ECO:0007669"/>
    <property type="project" value="UniProtKB-SubCell"/>
</dbReference>
<evidence type="ECO:0000256" key="8">
    <source>
        <dbReference type="ARBA" id="ARBA00046432"/>
    </source>
</evidence>
<evidence type="ECO:0000256" key="3">
    <source>
        <dbReference type="ARBA" id="ARBA00022490"/>
    </source>
</evidence>
<dbReference type="AlphaFoldDB" id="A0AAD7UDK2"/>
<reference evidence="10" key="1">
    <citation type="submission" date="2023-01" db="EMBL/GenBank/DDBJ databases">
        <title>Metagenome sequencing of chrysophaentin producing Chrysophaeum taylorii.</title>
        <authorList>
            <person name="Davison J."/>
            <person name="Bewley C."/>
        </authorList>
    </citation>
    <scope>NUCLEOTIDE SEQUENCE</scope>
    <source>
        <strain evidence="10">NIES-1699</strain>
    </source>
</reference>
<evidence type="ECO:0000313" key="10">
    <source>
        <dbReference type="EMBL" id="KAJ8603156.1"/>
    </source>
</evidence>
<dbReference type="GO" id="GO:0005085">
    <property type="term" value="F:guanyl-nucleotide exchange factor activity"/>
    <property type="evidence" value="ECO:0007669"/>
    <property type="project" value="TreeGrafter"/>
</dbReference>
<dbReference type="GO" id="GO:0003743">
    <property type="term" value="F:translation initiation factor activity"/>
    <property type="evidence" value="ECO:0007669"/>
    <property type="project" value="UniProtKB-KW"/>
</dbReference>
<dbReference type="Gene3D" id="1.20.120.1070">
    <property type="entry name" value="Translation initiation factor eIF-2B, N-terminal domain"/>
    <property type="match status" value="1"/>
</dbReference>
<dbReference type="SUPFAM" id="SSF100950">
    <property type="entry name" value="NagB/RpiA/CoA transferase-like"/>
    <property type="match status" value="1"/>
</dbReference>
<dbReference type="EMBL" id="JAQMWT010000360">
    <property type="protein sequence ID" value="KAJ8603156.1"/>
    <property type="molecule type" value="Genomic_DNA"/>
</dbReference>
<dbReference type="Proteomes" id="UP001230188">
    <property type="component" value="Unassembled WGS sequence"/>
</dbReference>
<keyword evidence="5" id="KW-0648">Protein biosynthesis</keyword>
<comment type="subunit">
    <text evidence="8">Component of the translation initiation factor 2B (eIF2B) complex which is a heterodecamer of two sets of five different subunits: alpha, beta, gamma, delta and epsilon. Subunits alpha, beta and delta comprise a regulatory subcomplex and subunits epsilon and gamma comprise a catalytic subcomplex. Within the complex, the hexameric regulatory complex resides at the center, with the two heterodimeric catalytic subcomplexes bound on opposite sides.</text>
</comment>
<dbReference type="GO" id="GO:0005851">
    <property type="term" value="C:eukaryotic translation initiation factor 2B complex"/>
    <property type="evidence" value="ECO:0007669"/>
    <property type="project" value="TreeGrafter"/>
</dbReference>
<dbReference type="PANTHER" id="PTHR45860">
    <property type="entry name" value="TRANSLATION INITIATION FACTOR EIF-2B SUBUNIT ALPHA"/>
    <property type="match status" value="1"/>
</dbReference>
<evidence type="ECO:0000256" key="6">
    <source>
        <dbReference type="ARBA" id="ARBA00044208"/>
    </source>
</evidence>
<sequence>MSLVDLFTKLVADDDVAIPVAAIQVLLGVIERSKAATMHGLDEELRSACTELLRADPAMLRGRTRISLASGSELFLRHVTRTFLEFEDFERCKAELLKRGETFLGRSRDSRERIAALGHAFVRDGSVVLVHGRSRVVIALLLRANETKQFKVLVTESTGFPSDFEDAGIATRVVSDSAVGYFMERVDCVLVGAEGVVENGGVINKIGTLVVATCAHARAKPVYVAAESYKFARVYPLNQRDLPDDIDDAAPTCDYTPPHYIKLLFTDLGVLTPAAVSDELIRLYS</sequence>
<evidence type="ECO:0000256" key="1">
    <source>
        <dbReference type="ARBA" id="ARBA00004514"/>
    </source>
</evidence>
<dbReference type="Gene3D" id="3.40.50.10470">
    <property type="entry name" value="Translation initiation factor eif-2b, domain 2"/>
    <property type="match status" value="1"/>
</dbReference>
<comment type="similarity">
    <text evidence="2 9">Belongs to the eIF-2B alpha/beta/delta subunits family.</text>
</comment>
<evidence type="ECO:0000256" key="5">
    <source>
        <dbReference type="ARBA" id="ARBA00022917"/>
    </source>
</evidence>